<evidence type="ECO:0000313" key="6">
    <source>
        <dbReference type="Proteomes" id="UP000032160"/>
    </source>
</evidence>
<dbReference type="STRING" id="1458461.BN1012_Phect175"/>
<dbReference type="Gene3D" id="3.50.50.60">
    <property type="entry name" value="FAD/NAD(P)-binding domain"/>
    <property type="match status" value="1"/>
</dbReference>
<feature type="compositionally biased region" description="Basic and acidic residues" evidence="3">
    <location>
        <begin position="584"/>
        <end position="593"/>
    </location>
</feature>
<keyword evidence="1" id="KW-0285">Flavoprotein</keyword>
<evidence type="ECO:0000313" key="5">
    <source>
        <dbReference type="EMBL" id="CDO58389.1"/>
    </source>
</evidence>
<dbReference type="RefSeq" id="WP_043949354.1">
    <property type="nucleotide sequence ID" value="NZ_HG966617.1"/>
</dbReference>
<keyword evidence="5" id="KW-0503">Monooxygenase</keyword>
<keyword evidence="5" id="KW-0560">Oxidoreductase</keyword>
<dbReference type="PANTHER" id="PTHR43004">
    <property type="entry name" value="TRK SYSTEM POTASSIUM UPTAKE PROTEIN"/>
    <property type="match status" value="1"/>
</dbReference>
<protein>
    <submittedName>
        <fullName evidence="5">FAD-binding monooxygenase, PheA/TfdB family,similarity to 2,4-dichlorophenol 6-monooxygenase</fullName>
    </submittedName>
</protein>
<keyword evidence="6" id="KW-1185">Reference proteome</keyword>
<name>X5MDE2_9HYPH</name>
<gene>
    <name evidence="5" type="ORF">BN1012_Phect175</name>
</gene>
<dbReference type="InterPro" id="IPR036188">
    <property type="entry name" value="FAD/NAD-bd_sf"/>
</dbReference>
<evidence type="ECO:0000259" key="4">
    <source>
        <dbReference type="Pfam" id="PF01494"/>
    </source>
</evidence>
<evidence type="ECO:0000256" key="3">
    <source>
        <dbReference type="SAM" id="MobiDB-lite"/>
    </source>
</evidence>
<feature type="region of interest" description="Disordered" evidence="3">
    <location>
        <begin position="574"/>
        <end position="593"/>
    </location>
</feature>
<dbReference type="SUPFAM" id="SSF51905">
    <property type="entry name" value="FAD/NAD(P)-binding domain"/>
    <property type="match status" value="1"/>
</dbReference>
<dbReference type="HOGENOM" id="CLU_009665_14_0_5"/>
<dbReference type="InterPro" id="IPR050641">
    <property type="entry name" value="RIFMO-like"/>
</dbReference>
<accession>X5MDE2</accession>
<dbReference type="Gene3D" id="3.40.30.120">
    <property type="match status" value="1"/>
</dbReference>
<dbReference type="GO" id="GO:0071949">
    <property type="term" value="F:FAD binding"/>
    <property type="evidence" value="ECO:0007669"/>
    <property type="project" value="InterPro"/>
</dbReference>
<proteinExistence type="predicted"/>
<dbReference type="OrthoDB" id="9791689at2"/>
<dbReference type="InterPro" id="IPR002938">
    <property type="entry name" value="FAD-bd"/>
</dbReference>
<dbReference type="GO" id="GO:0016709">
    <property type="term" value="F:oxidoreductase activity, acting on paired donors, with incorporation or reduction of molecular oxygen, NAD(P)H as one donor, and incorporation of one atom of oxygen"/>
    <property type="evidence" value="ECO:0007669"/>
    <property type="project" value="UniProtKB-ARBA"/>
</dbReference>
<keyword evidence="2" id="KW-0274">FAD</keyword>
<evidence type="ECO:0000256" key="1">
    <source>
        <dbReference type="ARBA" id="ARBA00022630"/>
    </source>
</evidence>
<feature type="domain" description="FAD-binding" evidence="4">
    <location>
        <begin position="5"/>
        <end position="363"/>
    </location>
</feature>
<organism evidence="5 6">
    <name type="scientific">Candidatus Phaeomarinibacter ectocarpi</name>
    <dbReference type="NCBI Taxonomy" id="1458461"/>
    <lineage>
        <taxon>Bacteria</taxon>
        <taxon>Pseudomonadati</taxon>
        <taxon>Pseudomonadota</taxon>
        <taxon>Alphaproteobacteria</taxon>
        <taxon>Hyphomicrobiales</taxon>
        <taxon>Parvibaculaceae</taxon>
        <taxon>Candidatus Phaeomarinibacter</taxon>
    </lineage>
</organism>
<dbReference type="Pfam" id="PF21274">
    <property type="entry name" value="Rng_hyd_C"/>
    <property type="match status" value="1"/>
</dbReference>
<dbReference type="Proteomes" id="UP000032160">
    <property type="component" value="Chromosome I"/>
</dbReference>
<dbReference type="PRINTS" id="PR00420">
    <property type="entry name" value="RNGMNOXGNASE"/>
</dbReference>
<dbReference type="Gene3D" id="3.30.9.10">
    <property type="entry name" value="D-Amino Acid Oxidase, subunit A, domain 2"/>
    <property type="match status" value="1"/>
</dbReference>
<dbReference type="PANTHER" id="PTHR43004:SF8">
    <property type="entry name" value="FAD-BINDING DOMAIN-CONTAINING PROTEIN-RELATED"/>
    <property type="match status" value="1"/>
</dbReference>
<reference evidence="5 6" key="1">
    <citation type="journal article" date="2014" name="Front. Genet.">
        <title>Genome and metabolic network of "Candidatus Phaeomarinobacter ectocarpi" Ec32, a new candidate genus of Alphaproteobacteria frequently associated with brown algae.</title>
        <authorList>
            <person name="Dittami S.M."/>
            <person name="Barbeyron T."/>
            <person name="Boyen C."/>
            <person name="Cambefort J."/>
            <person name="Collet G."/>
            <person name="Delage L."/>
            <person name="Gobet A."/>
            <person name="Groisillier A."/>
            <person name="Leblanc C."/>
            <person name="Michel G."/>
            <person name="Scornet D."/>
            <person name="Siegel A."/>
            <person name="Tapia J.E."/>
            <person name="Tonon T."/>
        </authorList>
    </citation>
    <scope>NUCLEOTIDE SEQUENCE [LARGE SCALE GENOMIC DNA]</scope>
    <source>
        <strain evidence="5 6">Ec32</strain>
    </source>
</reference>
<dbReference type="KEGG" id="pect:BN1012_Phect175"/>
<evidence type="ECO:0000256" key="2">
    <source>
        <dbReference type="ARBA" id="ARBA00022827"/>
    </source>
</evidence>
<dbReference type="PATRIC" id="fig|1458461.3.peg.175"/>
<sequence>MKTIETDVLIVGAGPAGLTAASLLARSGVDALTLTKYGTANAPRAHITNQRAVEVFRDLGIEEEAQANALPHLLMGKQVYATTFAGRELSRMMTWGTGDDRIGDYRAASPSEMCNIAQNTLEPILLRRAQELGADIRQDHEVRSIKDMGDFVEAHVVPRDGSPEFKVRARYAIGCDGSRTVVGTDGGFEFEGVMGLRDAVTVWIDADLSRYTAHRSGALFVTLTPGSTGTMGVWTCVKPWTEWSTILLRAEGDPHDLGEETIRESIRASIGDDSVEFSIRKASSWQFNHMVASNYQRGRLFIAGDAAHRHPPANGLGSNTSIQDSYNLAWKLALVVKGHASEDLLRTYTVERQPVGRRIIDRAIQSVMEMVEWINIFDFGPQTSWDEANQKIDEIFGPDGGPERQKIFEALKLQNGQFNAHGVELGQSYQSDAVVGDGSSVKPSDRDADQFHVPTTVPGNPVPHAWLTVGDKDTSTLDLCKYDQFTLIVGADGGKWMDAVESVASELGVKMEAVQVSLGLPINDVYGDWTERREVSDDGCVLVRPDRIVAWRSMDMSSDPEAALRDVMSKVLGSGKTATSADSIESKEPAAVA</sequence>
<dbReference type="EMBL" id="HG966617">
    <property type="protein sequence ID" value="CDO58389.1"/>
    <property type="molecule type" value="Genomic_DNA"/>
</dbReference>
<dbReference type="AlphaFoldDB" id="X5MDE2"/>
<dbReference type="Pfam" id="PF01494">
    <property type="entry name" value="FAD_binding_3"/>
    <property type="match status" value="1"/>
</dbReference>